<gene>
    <name evidence="1" type="ORF">ENW96_14710</name>
</gene>
<dbReference type="InterPro" id="IPR029151">
    <property type="entry name" value="Sensor-like_sf"/>
</dbReference>
<proteinExistence type="predicted"/>
<comment type="caution">
    <text evidence="1">The sequence shown here is derived from an EMBL/GenBank/DDBJ whole genome shotgun (WGS) entry which is preliminary data.</text>
</comment>
<sequence>MGQHEVVGQAAGRMSRWVYLLIGLSVISGGCGSPEVQLSKAGQACKAGLLREMALLTTALAGPVAQQDWDALQPILQNCYGRIEREGGFVPFRIVVLDQNGIVQAVFPESKQGKLDFSNYDPTRMVYAQKRKVQALLYLEGKKIFIFMAPVLHNHQVSGAVVMGFPEEALEKWQVSEKEFLSIDFNN</sequence>
<name>A0A7C3Z3A4_9BACT</name>
<reference evidence="1" key="1">
    <citation type="journal article" date="2020" name="mSystems">
        <title>Genome- and Community-Level Interaction Insights into Carbon Utilization and Element Cycling Functions of Hydrothermarchaeota in Hydrothermal Sediment.</title>
        <authorList>
            <person name="Zhou Z."/>
            <person name="Liu Y."/>
            <person name="Xu W."/>
            <person name="Pan J."/>
            <person name="Luo Z.H."/>
            <person name="Li M."/>
        </authorList>
    </citation>
    <scope>NUCLEOTIDE SEQUENCE [LARGE SCALE GENOMIC DNA]</scope>
    <source>
        <strain evidence="1">SpSt-897</strain>
    </source>
</reference>
<protein>
    <recommendedName>
        <fullName evidence="2">Double Cache domain-containing protein</fullName>
    </recommendedName>
</protein>
<evidence type="ECO:0008006" key="2">
    <source>
        <dbReference type="Google" id="ProtNLM"/>
    </source>
</evidence>
<organism evidence="1">
    <name type="scientific">Desulfobacca acetoxidans</name>
    <dbReference type="NCBI Taxonomy" id="60893"/>
    <lineage>
        <taxon>Bacteria</taxon>
        <taxon>Pseudomonadati</taxon>
        <taxon>Thermodesulfobacteriota</taxon>
        <taxon>Desulfobaccia</taxon>
        <taxon>Desulfobaccales</taxon>
        <taxon>Desulfobaccaceae</taxon>
        <taxon>Desulfobacca</taxon>
    </lineage>
</organism>
<dbReference type="EMBL" id="DTMF01000354">
    <property type="protein sequence ID" value="HGF35607.1"/>
    <property type="molecule type" value="Genomic_DNA"/>
</dbReference>
<accession>A0A7C3Z3A4</accession>
<evidence type="ECO:0000313" key="1">
    <source>
        <dbReference type="EMBL" id="HGF35607.1"/>
    </source>
</evidence>
<dbReference type="SUPFAM" id="SSF103190">
    <property type="entry name" value="Sensory domain-like"/>
    <property type="match status" value="1"/>
</dbReference>
<dbReference type="AlphaFoldDB" id="A0A7C3Z3A4"/>